<reference evidence="2" key="1">
    <citation type="submission" date="2022-03" db="EMBL/GenBank/DDBJ databases">
        <title>Bacterial whole genome sequence for Hymenobacter sp. DH14.</title>
        <authorList>
            <person name="Le V."/>
        </authorList>
    </citation>
    <scope>NUCLEOTIDE SEQUENCE</scope>
    <source>
        <strain evidence="2">DH14</strain>
    </source>
</reference>
<dbReference type="SUPFAM" id="SSF49464">
    <property type="entry name" value="Carboxypeptidase regulatory domain-like"/>
    <property type="match status" value="1"/>
</dbReference>
<sequence length="663" mass="73406">MRWLKFGFWMRFIGLLVWLLPLGLRAQNAVLRGRVLDAETHQPIPNAQVGVADNRLGTSTNDDGRFVLSIPPAYARERLTVALLGYRSHTQPLPPLPGPELRIELRISPAALGEVQVTGSVEGIVREAVARIPRNYPARATQLTGFYRESDNDSIGRPRYLVEGLLTVFKPDYRQPADDGDVQIRQARKVDLRPAGQAVRIDWAGGPFIAQFGDFVHRRAQFINPKHFRDYAYRLAPGSSYAGRPVYVVDFGPRNGSRRADCEGRLYIDQSSYAFLGAEWHFTATGLRRAGHDISTRRLRVAYQPYAGRWHLKTVWWQTRAKLPIGPPLSYFGEFLATAIDTANLVRPGYVDRAQEHDVFLRTTVAYDSAFWAGQTTLLPSVAVRQALLDQRRQQRADSLFRRSRTGADSSAASPASQPVPKESGLLRFLSRLSYGVAVGAWPLAGTGSELAVDFAPAGSGFALRGAAGVKAPKPALFTSFAYQFALSKSVELRVASTRVHGQFEGEGWQLGLSYQRNLRPRHRPLYGRAGLAYAPQSVARPVGTFDNPDAALRVAGTNLGADRLSARLQTFTQAVLPTLGLGLELTHQFELVADAGYLLPLRTRAQLQLAEESGFFLTRSSATRNLPDADVVLRVNGQPATSLPWQPQHWVLSVGLHYRLRP</sequence>
<name>A0A9X1VFG6_9BACT</name>
<dbReference type="InterPro" id="IPR008969">
    <property type="entry name" value="CarboxyPept-like_regulatory"/>
</dbReference>
<dbReference type="GO" id="GO:0004180">
    <property type="term" value="F:carboxypeptidase activity"/>
    <property type="evidence" value="ECO:0007669"/>
    <property type="project" value="UniProtKB-KW"/>
</dbReference>
<feature type="compositionally biased region" description="Low complexity" evidence="1">
    <location>
        <begin position="408"/>
        <end position="417"/>
    </location>
</feature>
<feature type="region of interest" description="Disordered" evidence="1">
    <location>
        <begin position="400"/>
        <end position="421"/>
    </location>
</feature>
<keyword evidence="2" id="KW-0121">Carboxypeptidase</keyword>
<proteinExistence type="predicted"/>
<keyword evidence="2" id="KW-0378">Hydrolase</keyword>
<organism evidence="2 3">
    <name type="scientific">Hymenobacter cyanobacteriorum</name>
    <dbReference type="NCBI Taxonomy" id="2926463"/>
    <lineage>
        <taxon>Bacteria</taxon>
        <taxon>Pseudomonadati</taxon>
        <taxon>Bacteroidota</taxon>
        <taxon>Cytophagia</taxon>
        <taxon>Cytophagales</taxon>
        <taxon>Hymenobacteraceae</taxon>
        <taxon>Hymenobacter</taxon>
    </lineage>
</organism>
<dbReference type="EMBL" id="JALBGC010000003">
    <property type="protein sequence ID" value="MCI1188209.1"/>
    <property type="molecule type" value="Genomic_DNA"/>
</dbReference>
<evidence type="ECO:0000256" key="1">
    <source>
        <dbReference type="SAM" id="MobiDB-lite"/>
    </source>
</evidence>
<keyword evidence="3" id="KW-1185">Reference proteome</keyword>
<protein>
    <submittedName>
        <fullName evidence="2">Carboxypeptidase-like regulatory domain-containing protein</fullName>
    </submittedName>
</protein>
<gene>
    <name evidence="2" type="ORF">MON38_12335</name>
</gene>
<evidence type="ECO:0000313" key="2">
    <source>
        <dbReference type="EMBL" id="MCI1188209.1"/>
    </source>
</evidence>
<dbReference type="Gene3D" id="2.60.40.1120">
    <property type="entry name" value="Carboxypeptidase-like, regulatory domain"/>
    <property type="match status" value="1"/>
</dbReference>
<dbReference type="Pfam" id="PF13715">
    <property type="entry name" value="CarbopepD_reg_2"/>
    <property type="match status" value="1"/>
</dbReference>
<dbReference type="Proteomes" id="UP001139193">
    <property type="component" value="Unassembled WGS sequence"/>
</dbReference>
<evidence type="ECO:0000313" key="3">
    <source>
        <dbReference type="Proteomes" id="UP001139193"/>
    </source>
</evidence>
<accession>A0A9X1VFG6</accession>
<dbReference type="RefSeq" id="WP_241936473.1">
    <property type="nucleotide sequence ID" value="NZ_JALBGC010000003.1"/>
</dbReference>
<comment type="caution">
    <text evidence="2">The sequence shown here is derived from an EMBL/GenBank/DDBJ whole genome shotgun (WGS) entry which is preliminary data.</text>
</comment>
<keyword evidence="2" id="KW-0645">Protease</keyword>
<dbReference type="AlphaFoldDB" id="A0A9X1VFG6"/>